<dbReference type="EMBL" id="ASGP02000006">
    <property type="protein sequence ID" value="KAH9502122.1"/>
    <property type="molecule type" value="Genomic_DNA"/>
</dbReference>
<keyword evidence="6" id="KW-0999">Mitochondrion inner membrane</keyword>
<evidence type="ECO:0000256" key="5">
    <source>
        <dbReference type="ARBA" id="ARBA00022737"/>
    </source>
</evidence>
<evidence type="ECO:0000256" key="6">
    <source>
        <dbReference type="ARBA" id="ARBA00022792"/>
    </source>
</evidence>
<dbReference type="InterPro" id="IPR050391">
    <property type="entry name" value="Mito_Metabolite_Transporter"/>
</dbReference>
<comment type="caution">
    <text evidence="12">The sequence shown here is derived from an EMBL/GenBank/DDBJ whole genome shotgun (WGS) entry which is preliminary data.</text>
</comment>
<evidence type="ECO:0000256" key="4">
    <source>
        <dbReference type="ARBA" id="ARBA00022692"/>
    </source>
</evidence>
<dbReference type="PANTHER" id="PTHR45618">
    <property type="entry name" value="MITOCHONDRIAL DICARBOXYLATE CARRIER-RELATED"/>
    <property type="match status" value="1"/>
</dbReference>
<evidence type="ECO:0000256" key="3">
    <source>
        <dbReference type="ARBA" id="ARBA00022448"/>
    </source>
</evidence>
<accession>A0A922HQG8</accession>
<name>A0A922HQG8_DERFA</name>
<comment type="subcellular location">
    <subcellularLocation>
        <location evidence="1">Mitochondrion inner membrane</location>
        <topology evidence="1">Multi-pass membrane protein</topology>
    </subcellularLocation>
</comment>
<evidence type="ECO:0000256" key="8">
    <source>
        <dbReference type="ARBA" id="ARBA00023128"/>
    </source>
</evidence>
<reference evidence="12" key="2">
    <citation type="journal article" date="2022" name="Res Sq">
        <title>Comparative Genomics Reveals Insights into the Divergent Evolution of Astigmatic Mites and Household Pest Adaptations.</title>
        <authorList>
            <person name="Xiong Q."/>
            <person name="Wan A.T.-Y."/>
            <person name="Liu X.-Y."/>
            <person name="Fung C.S.-H."/>
            <person name="Xiao X."/>
            <person name="Malainual N."/>
            <person name="Hou J."/>
            <person name="Wang L."/>
            <person name="Wang M."/>
            <person name="Yang K."/>
            <person name="Cui Y."/>
            <person name="Leung E."/>
            <person name="Nong W."/>
            <person name="Shin S.-K."/>
            <person name="Au S."/>
            <person name="Jeong K.Y."/>
            <person name="Chew F.T."/>
            <person name="Hui J."/>
            <person name="Leung T.F."/>
            <person name="Tungtrongchitr A."/>
            <person name="Zhong N."/>
            <person name="Liu Z."/>
            <person name="Tsui S."/>
        </authorList>
    </citation>
    <scope>NUCLEOTIDE SEQUENCE</scope>
    <source>
        <strain evidence="12">Derf</strain>
        <tissue evidence="12">Whole organism</tissue>
    </source>
</reference>
<keyword evidence="5" id="KW-0677">Repeat</keyword>
<keyword evidence="3 11" id="KW-0813">Transport</keyword>
<sequence>MNEWISQHKTPFHFIFRMVLGETYKPVTPTRDPLVIQDTPPAKTIKNVNDSFFIKYTFSFLAASCAETITYPLDLIKGRLQIQGELAFEQHAKTKRHIPKRGMFGTAVGIVQEEGFLRLWQGLSPAIYRHVVYSGVRMTFYEYIREELLGKNDDGTIPLWKALIGGTVAGVTAQFLASPADLVKVQVQMEGRRRLQGLEPRVRNARHAFMKIYYEGGIRGLWKGWMPNCQRAAFVNLGDLTTYDTAKHLILKHTNMKDNIYLHALSSVCSGLIAALLGTPADVIKTRVMNQPTDSNGRGLLYRSSMDCLIKSVKGEGFLSLYKGFIPCWIRMGPWSLLFWLSYEKLRKLWGVTSF</sequence>
<proteinExistence type="inferred from homology"/>
<dbReference type="InterPro" id="IPR023395">
    <property type="entry name" value="MCP_dom_sf"/>
</dbReference>
<keyword evidence="4 10" id="KW-0812">Transmembrane</keyword>
<dbReference type="InterPro" id="IPR018108">
    <property type="entry name" value="MCP_transmembrane"/>
</dbReference>
<evidence type="ECO:0000313" key="12">
    <source>
        <dbReference type="EMBL" id="KAH9502122.1"/>
    </source>
</evidence>
<evidence type="ECO:0000256" key="9">
    <source>
        <dbReference type="ARBA" id="ARBA00023136"/>
    </source>
</evidence>
<dbReference type="AlphaFoldDB" id="A0A922HQG8"/>
<protein>
    <recommendedName>
        <fullName evidence="14">Mitochondrial uncoupling protein 4</fullName>
    </recommendedName>
</protein>
<organism evidence="12 13">
    <name type="scientific">Dermatophagoides farinae</name>
    <name type="common">American house dust mite</name>
    <dbReference type="NCBI Taxonomy" id="6954"/>
    <lineage>
        <taxon>Eukaryota</taxon>
        <taxon>Metazoa</taxon>
        <taxon>Ecdysozoa</taxon>
        <taxon>Arthropoda</taxon>
        <taxon>Chelicerata</taxon>
        <taxon>Arachnida</taxon>
        <taxon>Acari</taxon>
        <taxon>Acariformes</taxon>
        <taxon>Sarcoptiformes</taxon>
        <taxon>Astigmata</taxon>
        <taxon>Psoroptidia</taxon>
        <taxon>Analgoidea</taxon>
        <taxon>Pyroglyphidae</taxon>
        <taxon>Dermatophagoidinae</taxon>
        <taxon>Dermatophagoides</taxon>
    </lineage>
</organism>
<evidence type="ECO:0000256" key="11">
    <source>
        <dbReference type="RuleBase" id="RU000488"/>
    </source>
</evidence>
<dbReference type="SUPFAM" id="SSF103506">
    <property type="entry name" value="Mitochondrial carrier"/>
    <property type="match status" value="1"/>
</dbReference>
<feature type="repeat" description="Solcar" evidence="10">
    <location>
        <begin position="258"/>
        <end position="349"/>
    </location>
</feature>
<keyword evidence="7" id="KW-1133">Transmembrane helix</keyword>
<dbReference type="Gene3D" id="1.50.40.10">
    <property type="entry name" value="Mitochondrial carrier domain"/>
    <property type="match status" value="1"/>
</dbReference>
<dbReference type="Pfam" id="PF00153">
    <property type="entry name" value="Mito_carr"/>
    <property type="match status" value="3"/>
</dbReference>
<keyword evidence="9 10" id="KW-0472">Membrane</keyword>
<evidence type="ECO:0008006" key="14">
    <source>
        <dbReference type="Google" id="ProtNLM"/>
    </source>
</evidence>
<feature type="repeat" description="Solcar" evidence="10">
    <location>
        <begin position="50"/>
        <end position="147"/>
    </location>
</feature>
<evidence type="ECO:0000256" key="7">
    <source>
        <dbReference type="ARBA" id="ARBA00022989"/>
    </source>
</evidence>
<dbReference type="Proteomes" id="UP000790347">
    <property type="component" value="Unassembled WGS sequence"/>
</dbReference>
<dbReference type="PROSITE" id="PS50920">
    <property type="entry name" value="SOLCAR"/>
    <property type="match status" value="3"/>
</dbReference>
<reference evidence="12" key="1">
    <citation type="submission" date="2013-05" db="EMBL/GenBank/DDBJ databases">
        <authorList>
            <person name="Yim A.K.Y."/>
            <person name="Chan T.F."/>
            <person name="Ji K.M."/>
            <person name="Liu X.Y."/>
            <person name="Zhou J.W."/>
            <person name="Li R.Q."/>
            <person name="Yang K.Y."/>
            <person name="Li J."/>
            <person name="Li M."/>
            <person name="Law P.T.W."/>
            <person name="Wu Y.L."/>
            <person name="Cai Z.L."/>
            <person name="Qin H."/>
            <person name="Bao Y."/>
            <person name="Leung R.K.K."/>
            <person name="Ng P.K.S."/>
            <person name="Zou J."/>
            <person name="Zhong X.J."/>
            <person name="Ran P.X."/>
            <person name="Zhong N.S."/>
            <person name="Liu Z.G."/>
            <person name="Tsui S.K.W."/>
        </authorList>
    </citation>
    <scope>NUCLEOTIDE SEQUENCE</scope>
    <source>
        <strain evidence="12">Derf</strain>
        <tissue evidence="12">Whole organism</tissue>
    </source>
</reference>
<evidence type="ECO:0000256" key="1">
    <source>
        <dbReference type="ARBA" id="ARBA00004448"/>
    </source>
</evidence>
<evidence type="ECO:0000256" key="10">
    <source>
        <dbReference type="PROSITE-ProRule" id="PRU00282"/>
    </source>
</evidence>
<dbReference type="GO" id="GO:0005743">
    <property type="term" value="C:mitochondrial inner membrane"/>
    <property type="evidence" value="ECO:0007669"/>
    <property type="project" value="UniProtKB-SubCell"/>
</dbReference>
<keyword evidence="13" id="KW-1185">Reference proteome</keyword>
<keyword evidence="8" id="KW-0496">Mitochondrion</keyword>
<evidence type="ECO:0000256" key="2">
    <source>
        <dbReference type="ARBA" id="ARBA00006375"/>
    </source>
</evidence>
<evidence type="ECO:0000313" key="13">
    <source>
        <dbReference type="Proteomes" id="UP000790347"/>
    </source>
</evidence>
<gene>
    <name evidence="12" type="ORF">DERF_012912</name>
</gene>
<dbReference type="FunFam" id="1.50.40.10:FF:000062">
    <property type="entry name" value="mitochondrial uncoupling protein 3"/>
    <property type="match status" value="1"/>
</dbReference>
<feature type="repeat" description="Solcar" evidence="10">
    <location>
        <begin position="157"/>
        <end position="249"/>
    </location>
</feature>
<comment type="similarity">
    <text evidence="2 11">Belongs to the mitochondrial carrier (TC 2.A.29) family.</text>
</comment>